<dbReference type="PROSITE" id="PS50005">
    <property type="entry name" value="TPR"/>
    <property type="match status" value="1"/>
</dbReference>
<dbReference type="InterPro" id="IPR013105">
    <property type="entry name" value="TPR_2"/>
</dbReference>
<dbReference type="EMBL" id="WAIE01000001">
    <property type="protein sequence ID" value="KAB1442988.1"/>
    <property type="molecule type" value="Genomic_DNA"/>
</dbReference>
<evidence type="ECO:0000313" key="5">
    <source>
        <dbReference type="Proteomes" id="UP000438699"/>
    </source>
</evidence>
<evidence type="ECO:0000256" key="3">
    <source>
        <dbReference type="PROSITE-ProRule" id="PRU00339"/>
    </source>
</evidence>
<evidence type="ECO:0000256" key="2">
    <source>
        <dbReference type="ARBA" id="ARBA00022803"/>
    </source>
</evidence>
<gene>
    <name evidence="4" type="ORF">F8A88_01590</name>
</gene>
<name>A0A6N6N5D4_9BACT</name>
<feature type="repeat" description="TPR" evidence="3">
    <location>
        <begin position="142"/>
        <end position="175"/>
    </location>
</feature>
<dbReference type="OrthoDB" id="334344at2"/>
<dbReference type="InterPro" id="IPR019734">
    <property type="entry name" value="TPR_rpt"/>
</dbReference>
<accession>A0A6N6N5D4</accession>
<dbReference type="Proteomes" id="UP000438699">
    <property type="component" value="Unassembled WGS sequence"/>
</dbReference>
<dbReference type="Gene3D" id="1.25.40.10">
    <property type="entry name" value="Tetratricopeptide repeat domain"/>
    <property type="match status" value="1"/>
</dbReference>
<evidence type="ECO:0000256" key="1">
    <source>
        <dbReference type="ARBA" id="ARBA00022737"/>
    </source>
</evidence>
<dbReference type="InterPro" id="IPR011990">
    <property type="entry name" value="TPR-like_helical_dom_sf"/>
</dbReference>
<organism evidence="4 5">
    <name type="scientific">Pseudodesulfovibrio senegalensis</name>
    <dbReference type="NCBI Taxonomy" id="1721087"/>
    <lineage>
        <taxon>Bacteria</taxon>
        <taxon>Pseudomonadati</taxon>
        <taxon>Thermodesulfobacteriota</taxon>
        <taxon>Desulfovibrionia</taxon>
        <taxon>Desulfovibrionales</taxon>
        <taxon>Desulfovibrionaceae</taxon>
    </lineage>
</organism>
<reference evidence="4 5" key="1">
    <citation type="journal article" date="2017" name="Int. J. Syst. Evol. Microbiol.">
        <title>Desulfovibrio senegalensis sp. nov., a mesophilic sulfate reducer isolated from marine sediment.</title>
        <authorList>
            <person name="Thioye A."/>
            <person name="Gam Z.B.A."/>
            <person name="Mbengue M."/>
            <person name="Cayol J.L."/>
            <person name="Joseph-Bartoli M."/>
            <person name="Toure-Kane C."/>
            <person name="Labat M."/>
        </authorList>
    </citation>
    <scope>NUCLEOTIDE SEQUENCE [LARGE SCALE GENOMIC DNA]</scope>
    <source>
        <strain evidence="4 5">DSM 101509</strain>
    </source>
</reference>
<evidence type="ECO:0000313" key="4">
    <source>
        <dbReference type="EMBL" id="KAB1442988.1"/>
    </source>
</evidence>
<sequence length="297" mass="33865">MNASRERRPEEPDFGCRGIDDDKESLRCVFSSTREITVGTGTTQKKHQTKVLWFVEQTGEDSYSIKKINPHFVPVGKPTTVSFDELMTDFAPEVELHMGKVGPAMRELHETLERGDSNREEGVLNKAEYEYGQALIVDEQNVRAIFGLGLVYADRKDRENAAAVFRQLVEMDAPFQEEHKHLFNEFGIALRKAELLDESVEYYSRALGFSEDDDDHLYYNLGRAHYERHDWQQCLDCMARALELNGGLEAALDLCELINALAEDDDLREKYRKPSIPPEVGTQVAALLQKHGREPKA</sequence>
<keyword evidence="2 3" id="KW-0802">TPR repeat</keyword>
<keyword evidence="5" id="KW-1185">Reference proteome</keyword>
<protein>
    <submittedName>
        <fullName evidence="4">Tetratricopeptide repeat protein</fullName>
    </submittedName>
</protein>
<dbReference type="AlphaFoldDB" id="A0A6N6N5D4"/>
<proteinExistence type="predicted"/>
<dbReference type="Pfam" id="PF13181">
    <property type="entry name" value="TPR_8"/>
    <property type="match status" value="1"/>
</dbReference>
<dbReference type="SUPFAM" id="SSF48452">
    <property type="entry name" value="TPR-like"/>
    <property type="match status" value="1"/>
</dbReference>
<keyword evidence="1" id="KW-0677">Repeat</keyword>
<comment type="caution">
    <text evidence="4">The sequence shown here is derived from an EMBL/GenBank/DDBJ whole genome shotgun (WGS) entry which is preliminary data.</text>
</comment>
<dbReference type="Pfam" id="PF07719">
    <property type="entry name" value="TPR_2"/>
    <property type="match status" value="1"/>
</dbReference>
<dbReference type="SMART" id="SM00028">
    <property type="entry name" value="TPR"/>
    <property type="match status" value="3"/>
</dbReference>
<dbReference type="RefSeq" id="WP_151149207.1">
    <property type="nucleotide sequence ID" value="NZ_WAIE01000001.1"/>
</dbReference>